<gene>
    <name evidence="3" type="ORF">HK107_12915</name>
</gene>
<feature type="transmembrane region" description="Helical" evidence="2">
    <location>
        <begin position="40"/>
        <end position="61"/>
    </location>
</feature>
<dbReference type="EMBL" id="JABFCX010000003">
    <property type="protein sequence ID" value="NNU17226.1"/>
    <property type="molecule type" value="Genomic_DNA"/>
</dbReference>
<keyword evidence="2" id="KW-0472">Membrane</keyword>
<dbReference type="RefSeq" id="WP_173200442.1">
    <property type="nucleotide sequence ID" value="NZ_JABFCX010000003.1"/>
</dbReference>
<keyword evidence="2" id="KW-0812">Transmembrane</keyword>
<evidence type="ECO:0000256" key="1">
    <source>
        <dbReference type="SAM" id="MobiDB-lite"/>
    </source>
</evidence>
<dbReference type="AlphaFoldDB" id="A0A7Y3W6F9"/>
<evidence type="ECO:0000256" key="2">
    <source>
        <dbReference type="SAM" id="Phobius"/>
    </source>
</evidence>
<name>A0A7Y3W6F9_9PROT</name>
<feature type="region of interest" description="Disordered" evidence="1">
    <location>
        <begin position="184"/>
        <end position="204"/>
    </location>
</feature>
<reference evidence="3 4" key="1">
    <citation type="submission" date="2020-05" db="EMBL/GenBank/DDBJ databases">
        <title>Parvularcula mediterraneae sp. nov., isolated from polypropylene straw from shallow seawater of the seashore of Laganas in Zakynthos island, Greece.</title>
        <authorList>
            <person name="Szabo I."/>
            <person name="Al-Omari J."/>
            <person name="Rado J."/>
            <person name="Szerdahelyi G.S."/>
        </authorList>
    </citation>
    <scope>NUCLEOTIDE SEQUENCE [LARGE SCALE GENOMIC DNA]</scope>
    <source>
        <strain evidence="3 4">ZS-1/3</strain>
    </source>
</reference>
<protein>
    <recommendedName>
        <fullName evidence="5">TPM domain-containing protein</fullName>
    </recommendedName>
</protein>
<comment type="caution">
    <text evidence="3">The sequence shown here is derived from an EMBL/GenBank/DDBJ whole genome shotgun (WGS) entry which is preliminary data.</text>
</comment>
<evidence type="ECO:0000313" key="3">
    <source>
        <dbReference type="EMBL" id="NNU17226.1"/>
    </source>
</evidence>
<keyword evidence="2" id="KW-1133">Transmembrane helix</keyword>
<dbReference type="Gene3D" id="3.10.310.50">
    <property type="match status" value="1"/>
</dbReference>
<accession>A0A7Y3W6F9</accession>
<feature type="transmembrane region" description="Helical" evidence="2">
    <location>
        <begin position="67"/>
        <end position="94"/>
    </location>
</feature>
<organism evidence="3 4">
    <name type="scientific">Parvularcula mediterranea</name>
    <dbReference type="NCBI Taxonomy" id="2732508"/>
    <lineage>
        <taxon>Bacteria</taxon>
        <taxon>Pseudomonadati</taxon>
        <taxon>Pseudomonadota</taxon>
        <taxon>Alphaproteobacteria</taxon>
        <taxon>Parvularculales</taxon>
        <taxon>Parvularculaceae</taxon>
        <taxon>Parvularcula</taxon>
    </lineage>
</organism>
<keyword evidence="4" id="KW-1185">Reference proteome</keyword>
<evidence type="ECO:0000313" key="4">
    <source>
        <dbReference type="Proteomes" id="UP000536835"/>
    </source>
</evidence>
<evidence type="ECO:0008006" key="5">
    <source>
        <dbReference type="Google" id="ProtNLM"/>
    </source>
</evidence>
<sequence>MVDIITDSERAELEAAVKDAETRTSAEIVLMVRKGATDYASVETMAAAVASLALPAVLLPFTQIPALIIWIAQLLLFAILAAVLPMLAAGRFFVGKDRVSRDVKAAAQAEFFAHGLRRTTARAAVLVFVSLREHRVEILPDDAAREAVEPKAWEELAARLSEKMAADRMTEGLKDTAHQLADLLGPSLPREPGSDDELPGVIVH</sequence>
<proteinExistence type="predicted"/>
<dbReference type="Proteomes" id="UP000536835">
    <property type="component" value="Unassembled WGS sequence"/>
</dbReference>